<reference evidence="1 2" key="1">
    <citation type="submission" date="2017-01" db="EMBL/GenBank/DDBJ databases">
        <title>The cable genome- insights into the physiology and evolution of filamentous bacteria capable of sulfide oxidation via long distance electron transfer.</title>
        <authorList>
            <person name="Schreiber L."/>
            <person name="Bjerg J.T."/>
            <person name="Boggild A."/>
            <person name="Van De Vossenberg J."/>
            <person name="Meysman F."/>
            <person name="Nielsen L.P."/>
            <person name="Schramm A."/>
            <person name="Kjeldsen K.U."/>
        </authorList>
    </citation>
    <scope>NUCLEOTIDE SEQUENCE [LARGE SCALE GENOMIC DNA]</scope>
    <source>
        <strain evidence="1">A5</strain>
    </source>
</reference>
<dbReference type="EMBL" id="MTKS01000089">
    <property type="protein sequence ID" value="RWX51732.1"/>
    <property type="molecule type" value="Genomic_DNA"/>
</dbReference>
<accession>A0A444JF64</accession>
<keyword evidence="2" id="KW-1185">Reference proteome</keyword>
<dbReference type="Proteomes" id="UP000288892">
    <property type="component" value="Unassembled WGS sequence"/>
</dbReference>
<sequence>MEWRIKYYNAKLEDEILNLPEGLLARYLRLTDLMVEFGSNLGLPHTKPIEKGLFELRVKSKEGIARVFFCTKVGKKIIMLHSFIKKSQKTPKKEINIAKTRKSEVLNDESF</sequence>
<evidence type="ECO:0000313" key="1">
    <source>
        <dbReference type="EMBL" id="RWX51732.1"/>
    </source>
</evidence>
<organism evidence="1 2">
    <name type="scientific">Candidatus Electrothrix marina</name>
    <dbReference type="NCBI Taxonomy" id="1859130"/>
    <lineage>
        <taxon>Bacteria</taxon>
        <taxon>Pseudomonadati</taxon>
        <taxon>Thermodesulfobacteriota</taxon>
        <taxon>Desulfobulbia</taxon>
        <taxon>Desulfobulbales</taxon>
        <taxon>Desulfobulbaceae</taxon>
        <taxon>Candidatus Electrothrix</taxon>
    </lineage>
</organism>
<dbReference type="InterPro" id="IPR009241">
    <property type="entry name" value="HigB-like"/>
</dbReference>
<dbReference type="Pfam" id="PF05973">
    <property type="entry name" value="Gp49"/>
    <property type="match status" value="1"/>
</dbReference>
<protein>
    <submittedName>
        <fullName evidence="1">Phage-related protein</fullName>
    </submittedName>
</protein>
<gene>
    <name evidence="1" type="ORF">VU01_10893</name>
</gene>
<dbReference type="AlphaFoldDB" id="A0A444JF64"/>
<proteinExistence type="predicted"/>
<evidence type="ECO:0000313" key="2">
    <source>
        <dbReference type="Proteomes" id="UP000288892"/>
    </source>
</evidence>
<comment type="caution">
    <text evidence="1">The sequence shown here is derived from an EMBL/GenBank/DDBJ whole genome shotgun (WGS) entry which is preliminary data.</text>
</comment>
<name>A0A444JF64_9BACT</name>